<organism evidence="8">
    <name type="scientific">Menopon gallinae</name>
    <name type="common">poultry shaft louse</name>
    <dbReference type="NCBI Taxonomy" id="328185"/>
    <lineage>
        <taxon>Eukaryota</taxon>
        <taxon>Metazoa</taxon>
        <taxon>Ecdysozoa</taxon>
        <taxon>Arthropoda</taxon>
        <taxon>Hexapoda</taxon>
        <taxon>Insecta</taxon>
        <taxon>Pterygota</taxon>
        <taxon>Neoptera</taxon>
        <taxon>Paraneoptera</taxon>
        <taxon>Psocodea</taxon>
        <taxon>Troctomorpha</taxon>
        <taxon>Phthiraptera</taxon>
        <taxon>Amblycera</taxon>
        <taxon>Menoponidae</taxon>
        <taxon>Menopon</taxon>
    </lineage>
</organism>
<feature type="domain" description="Tudor" evidence="7">
    <location>
        <begin position="288"/>
        <end position="350"/>
    </location>
</feature>
<dbReference type="Pfam" id="PF00567">
    <property type="entry name" value="TUDOR"/>
    <property type="match status" value="2"/>
</dbReference>
<dbReference type="InterPro" id="IPR000571">
    <property type="entry name" value="Znf_CCCH"/>
</dbReference>
<evidence type="ECO:0000259" key="7">
    <source>
        <dbReference type="PROSITE" id="PS50304"/>
    </source>
</evidence>
<evidence type="ECO:0000256" key="4">
    <source>
        <dbReference type="PROSITE-ProRule" id="PRU00723"/>
    </source>
</evidence>
<gene>
    <name evidence="8" type="ORF">PYX00_010515</name>
</gene>
<dbReference type="PANTHER" id="PTHR22948:SF29">
    <property type="entry name" value="FI02030P-RELATED"/>
    <property type="match status" value="1"/>
</dbReference>
<dbReference type="PROSITE" id="PS50304">
    <property type="entry name" value="TUDOR"/>
    <property type="match status" value="2"/>
</dbReference>
<evidence type="ECO:0000256" key="3">
    <source>
        <dbReference type="ARBA" id="ARBA00022833"/>
    </source>
</evidence>
<keyword evidence="1 4" id="KW-0479">Metal-binding</keyword>
<dbReference type="EMBL" id="JARGDH010000005">
    <property type="protein sequence ID" value="KAL0268671.1"/>
    <property type="molecule type" value="Genomic_DNA"/>
</dbReference>
<protein>
    <submittedName>
        <fullName evidence="8">Uncharacterized protein</fullName>
    </submittedName>
</protein>
<dbReference type="InterPro" id="IPR035437">
    <property type="entry name" value="SNase_OB-fold_sf"/>
</dbReference>
<feature type="zinc finger region" description="C3H1-type" evidence="4">
    <location>
        <begin position="455"/>
        <end position="483"/>
    </location>
</feature>
<dbReference type="GO" id="GO:0005737">
    <property type="term" value="C:cytoplasm"/>
    <property type="evidence" value="ECO:0007669"/>
    <property type="project" value="UniProtKB-ARBA"/>
</dbReference>
<dbReference type="Gene3D" id="2.30.30.140">
    <property type="match status" value="2"/>
</dbReference>
<dbReference type="PROSITE" id="PS50103">
    <property type="entry name" value="ZF_C3H1"/>
    <property type="match status" value="1"/>
</dbReference>
<reference evidence="8" key="1">
    <citation type="journal article" date="2024" name="Gigascience">
        <title>Chromosome-level genome of the poultry shaft louse Menopon gallinae provides insight into the host-switching and adaptive evolution of parasitic lice.</title>
        <authorList>
            <person name="Xu Y."/>
            <person name="Ma L."/>
            <person name="Liu S."/>
            <person name="Liang Y."/>
            <person name="Liu Q."/>
            <person name="He Z."/>
            <person name="Tian L."/>
            <person name="Duan Y."/>
            <person name="Cai W."/>
            <person name="Li H."/>
            <person name="Song F."/>
        </authorList>
    </citation>
    <scope>NUCLEOTIDE SEQUENCE</scope>
    <source>
        <strain evidence="8">Cailab_2023a</strain>
    </source>
</reference>
<feature type="region of interest" description="Disordered" evidence="5">
    <location>
        <begin position="166"/>
        <end position="201"/>
    </location>
</feature>
<dbReference type="InterPro" id="IPR050621">
    <property type="entry name" value="Tudor_domain_containing"/>
</dbReference>
<dbReference type="InterPro" id="IPR036855">
    <property type="entry name" value="Znf_CCCH_sf"/>
</dbReference>
<evidence type="ECO:0000259" key="6">
    <source>
        <dbReference type="PROSITE" id="PS50103"/>
    </source>
</evidence>
<feature type="compositionally biased region" description="Basic and acidic residues" evidence="5">
    <location>
        <begin position="166"/>
        <end position="175"/>
    </location>
</feature>
<comment type="caution">
    <text evidence="8">The sequence shown here is derived from an EMBL/GenBank/DDBJ whole genome shotgun (WGS) entry which is preliminary data.</text>
</comment>
<dbReference type="Gene3D" id="2.40.50.90">
    <property type="match status" value="2"/>
</dbReference>
<dbReference type="CDD" id="cd20379">
    <property type="entry name" value="Tudor_dTUD-like"/>
    <property type="match status" value="1"/>
</dbReference>
<dbReference type="AlphaFoldDB" id="A0AAW2HGF1"/>
<dbReference type="InterPro" id="IPR002999">
    <property type="entry name" value="Tudor"/>
</dbReference>
<dbReference type="SMART" id="SM00333">
    <property type="entry name" value="TUDOR"/>
    <property type="match status" value="2"/>
</dbReference>
<feature type="domain" description="C3H1-type" evidence="6">
    <location>
        <begin position="455"/>
        <end position="483"/>
    </location>
</feature>
<accession>A0AAW2HGF1</accession>
<dbReference type="PANTHER" id="PTHR22948">
    <property type="entry name" value="TUDOR DOMAIN CONTAINING PROTEIN"/>
    <property type="match status" value="1"/>
</dbReference>
<dbReference type="GO" id="GO:0008270">
    <property type="term" value="F:zinc ion binding"/>
    <property type="evidence" value="ECO:0007669"/>
    <property type="project" value="UniProtKB-KW"/>
</dbReference>
<evidence type="ECO:0000256" key="2">
    <source>
        <dbReference type="ARBA" id="ARBA00022771"/>
    </source>
</evidence>
<evidence type="ECO:0000256" key="5">
    <source>
        <dbReference type="SAM" id="MobiDB-lite"/>
    </source>
</evidence>
<keyword evidence="2 4" id="KW-0863">Zinc-finger</keyword>
<evidence type="ECO:0000313" key="8">
    <source>
        <dbReference type="EMBL" id="KAL0268671.1"/>
    </source>
</evidence>
<evidence type="ECO:0000256" key="1">
    <source>
        <dbReference type="ARBA" id="ARBA00022723"/>
    </source>
</evidence>
<dbReference type="SUPFAM" id="SSF90229">
    <property type="entry name" value="CCCH zinc finger"/>
    <property type="match status" value="1"/>
</dbReference>
<keyword evidence="3 4" id="KW-0862">Zinc</keyword>
<feature type="domain" description="Tudor" evidence="7">
    <location>
        <begin position="556"/>
        <end position="616"/>
    </location>
</feature>
<sequence length="702" mass="80891">MNDSEDTLTHHEKLTRKAIKINEEVLHIERTVQKIQSSIKRMIEYHEFHTKDAHKDQKPIHTCLQVDASLSKYLELLISITTSLQLYLITEIKKWDKIYDIKTSLDMRLEYVTLLIEYNNFRSTGTEQEVTVLQNTSYESMLSESKEIGKTTELVENSNKEIQHSCDVKNRKHDQNMNSSISLKKHKNRAGKGSSGQKNSISSWNGTQFVMKHIKCMPKGLVKRKQFRAFIEYAKSPSEIYIYISMPKSYLMGHIGEELTSLGNAYRFSDIRKYKKTLPLEYLRKRTMKEQGVNTFYYSESDNCLYRIHVKDWNLTSKDRTVRVYFMDVGKTENIPLEDLVKIPDNLKSSLGIRCHLDGIYGNNSEKALELFVKWFERNQMVVFSVGNCEDIDEAQSLPIMMFDFSNSECLNELMNKADAELVEAWDPMKTDFDSPLNQYLDADPSSTVCGYVEAENDKLCKFYKKSGICFKGDGCRKEHTPSHARQEEVYTQPFNFMTMPSVDDELFVRVTCVVTPTKFYCAFDNPDAGSQTLDSFVLFVNEVENVRQFKQFSVPPGPGEVVLARYSGNYSWYRARVLHATPEIDEFEVFYVDYGNQEVLGISNLRQIESRYLHLPFQAILCEIYGIAENPQTEDFALAESLFEGTCKIKVVSLVQSDQPHVIGRVFTAYGQDISDILLKENIAIKTESLVLDEDSEFVPG</sequence>
<name>A0AAW2HGF1_9NEOP</name>
<dbReference type="SUPFAM" id="SSF63748">
    <property type="entry name" value="Tudor/PWWP/MBT"/>
    <property type="match status" value="2"/>
</dbReference>
<dbReference type="FunFam" id="2.30.30.140:FF:000018">
    <property type="entry name" value="Serine/threonine-protein kinase 31"/>
    <property type="match status" value="1"/>
</dbReference>
<proteinExistence type="predicted"/>